<dbReference type="EMBL" id="CP017558">
    <property type="protein sequence ID" value="AOW06721.1"/>
    <property type="molecule type" value="Genomic_DNA"/>
</dbReference>
<accession>A0A1D8NM57</accession>
<proteinExistence type="predicted"/>
<gene>
    <name evidence="2" type="ORF">YALI1_F08603g</name>
</gene>
<dbReference type="GeneID" id="94583865"/>
<dbReference type="AlphaFoldDB" id="A0A1D8NM57"/>
<protein>
    <submittedName>
        <fullName evidence="2">Uncharacterized protein</fullName>
    </submittedName>
</protein>
<organism evidence="2 3">
    <name type="scientific">Yarrowia lipolytica</name>
    <name type="common">Candida lipolytica</name>
    <dbReference type="NCBI Taxonomy" id="4952"/>
    <lineage>
        <taxon>Eukaryota</taxon>
        <taxon>Fungi</taxon>
        <taxon>Dikarya</taxon>
        <taxon>Ascomycota</taxon>
        <taxon>Saccharomycotina</taxon>
        <taxon>Dipodascomycetes</taxon>
        <taxon>Dipodascales</taxon>
        <taxon>Dipodascales incertae sedis</taxon>
        <taxon>Yarrowia</taxon>
    </lineage>
</organism>
<feature type="region of interest" description="Disordered" evidence="1">
    <location>
        <begin position="1"/>
        <end position="29"/>
    </location>
</feature>
<evidence type="ECO:0000256" key="1">
    <source>
        <dbReference type="SAM" id="MobiDB-lite"/>
    </source>
</evidence>
<evidence type="ECO:0000313" key="2">
    <source>
        <dbReference type="EMBL" id="AOW06721.1"/>
    </source>
</evidence>
<name>A0A1D8NM57_YARLL</name>
<dbReference type="VEuPathDB" id="FungiDB:YALI1_F08603g"/>
<sequence length="99" mass="11131">MHQNKEQTIPVYAHTTGTRHKGPSPGTRHNLEVEEVHAKAKVEDSVIHSELLEGCEVLITSAPTRLLAYSPTRLLAYSSTRLLIYSSTRLVYSPTRLLY</sequence>
<dbReference type="Proteomes" id="UP000182444">
    <property type="component" value="Chromosome 1F"/>
</dbReference>
<evidence type="ECO:0000313" key="3">
    <source>
        <dbReference type="Proteomes" id="UP000182444"/>
    </source>
</evidence>
<dbReference type="RefSeq" id="XP_068139375.1">
    <property type="nucleotide sequence ID" value="XM_068283274.1"/>
</dbReference>
<reference evidence="2 3" key="1">
    <citation type="journal article" date="2016" name="PLoS ONE">
        <title>Sequence Assembly of Yarrowia lipolytica Strain W29/CLIB89 Shows Transposable Element Diversity.</title>
        <authorList>
            <person name="Magnan C."/>
            <person name="Yu J."/>
            <person name="Chang I."/>
            <person name="Jahn E."/>
            <person name="Kanomata Y."/>
            <person name="Wu J."/>
            <person name="Zeller M."/>
            <person name="Oakes M."/>
            <person name="Baldi P."/>
            <person name="Sandmeyer S."/>
        </authorList>
    </citation>
    <scope>NUCLEOTIDE SEQUENCE [LARGE SCALE GENOMIC DNA]</scope>
    <source>
        <strain evidence="3">CLIB89(W29)</strain>
    </source>
</reference>